<name>A0A4P9Z2J5_9FUNG</name>
<dbReference type="EMBL" id="KZ989489">
    <property type="protein sequence ID" value="RKP26192.1"/>
    <property type="molecule type" value="Genomic_DNA"/>
</dbReference>
<dbReference type="Gene3D" id="1.10.150.910">
    <property type="match status" value="1"/>
</dbReference>
<dbReference type="OrthoDB" id="433457at2759"/>
<sequence length="454" mass="51405">VRQRLVFAGIKLKETKAFCSFHARIYPGCLAIANTEGVVIGAVDGVRKLHIQHVPLKEMPRRLCYYAEKEMLGVLTIRTEPNPRDAMDLEDQFVESRREERSYFHLLDAVTFDVLDQFQMRESELVETIATVSFASLHGQTYFVVGTGFTYDGDMYEELTDGRLLVFAVEDAKRLVLKAEHRVPGGVFQVVSFNGLLLACISNRTACLRCSIRGDFVAVGDLLRSVVLLRYQSEQRQFDVLAQDYTTHWTCSVTMLNDDTILAADSCYNLYTLKYHSDDPNEARREVLEDVGRFHLGDQINRFYPDMADPPAVQLFGTVAGMIGVIVPLTMEQYMLLDQLSFNLNQLRSMPGDIEHSAWRAYHDERMEKEAMGFIDGDLVEQFLQLPAEEQVAVVEGKIAAVPRHRHPMYHSRIAAMASDEDSLLSDDEPGGVRPLEASLAEVTALLEELARWH</sequence>
<keyword evidence="3" id="KW-1185">Reference proteome</keyword>
<dbReference type="Gene3D" id="2.130.10.10">
    <property type="entry name" value="YVTN repeat-like/Quinoprotein amine dehydrogenase"/>
    <property type="match status" value="2"/>
</dbReference>
<dbReference type="PANTHER" id="PTHR10644">
    <property type="entry name" value="DNA REPAIR/RNA PROCESSING CPSF FAMILY"/>
    <property type="match status" value="1"/>
</dbReference>
<proteinExistence type="predicted"/>
<evidence type="ECO:0000313" key="2">
    <source>
        <dbReference type="EMBL" id="RKP26192.1"/>
    </source>
</evidence>
<feature type="non-terminal residue" evidence="2">
    <location>
        <position position="1"/>
    </location>
</feature>
<dbReference type="Proteomes" id="UP000278143">
    <property type="component" value="Unassembled WGS sequence"/>
</dbReference>
<feature type="domain" description="RSE1/DDB1/CPSF1 C-terminal" evidence="1">
    <location>
        <begin position="206"/>
        <end position="384"/>
    </location>
</feature>
<dbReference type="InterPro" id="IPR050358">
    <property type="entry name" value="RSE1/DDB1/CFT1"/>
</dbReference>
<gene>
    <name evidence="2" type="ORF">SYNPS1DRAFT_21989</name>
</gene>
<accession>A0A4P9Z2J5</accession>
<dbReference type="GO" id="GO:0003676">
    <property type="term" value="F:nucleic acid binding"/>
    <property type="evidence" value="ECO:0007669"/>
    <property type="project" value="InterPro"/>
</dbReference>
<evidence type="ECO:0000313" key="3">
    <source>
        <dbReference type="Proteomes" id="UP000278143"/>
    </source>
</evidence>
<feature type="domain" description="RSE1/DDB1/CPSF1 C-terminal" evidence="1">
    <location>
        <begin position="102"/>
        <end position="203"/>
    </location>
</feature>
<dbReference type="AlphaFoldDB" id="A0A4P9Z2J5"/>
<dbReference type="InterPro" id="IPR004871">
    <property type="entry name" value="RSE1/DDB1/CPSF1_C"/>
</dbReference>
<dbReference type="GO" id="GO:0005634">
    <property type="term" value="C:nucleus"/>
    <property type="evidence" value="ECO:0007669"/>
    <property type="project" value="InterPro"/>
</dbReference>
<dbReference type="InterPro" id="IPR015943">
    <property type="entry name" value="WD40/YVTN_repeat-like_dom_sf"/>
</dbReference>
<evidence type="ECO:0000259" key="1">
    <source>
        <dbReference type="Pfam" id="PF03178"/>
    </source>
</evidence>
<dbReference type="Pfam" id="PF03178">
    <property type="entry name" value="CPSF_A"/>
    <property type="match status" value="2"/>
</dbReference>
<protein>
    <submittedName>
        <fullName evidence="2">CPSF A subunit region-domain-containing protein</fullName>
    </submittedName>
</protein>
<reference evidence="3" key="1">
    <citation type="journal article" date="2018" name="Nat. Microbiol.">
        <title>Leveraging single-cell genomics to expand the fungal tree of life.</title>
        <authorList>
            <person name="Ahrendt S.R."/>
            <person name="Quandt C.A."/>
            <person name="Ciobanu D."/>
            <person name="Clum A."/>
            <person name="Salamov A."/>
            <person name="Andreopoulos B."/>
            <person name="Cheng J.F."/>
            <person name="Woyke T."/>
            <person name="Pelin A."/>
            <person name="Henrissat B."/>
            <person name="Reynolds N.K."/>
            <person name="Benny G.L."/>
            <person name="Smith M.E."/>
            <person name="James T.Y."/>
            <person name="Grigoriev I.V."/>
        </authorList>
    </citation>
    <scope>NUCLEOTIDE SEQUENCE [LARGE SCALE GENOMIC DNA]</scope>
    <source>
        <strain evidence="3">Benny S71-1</strain>
    </source>
</reference>
<organism evidence="2 3">
    <name type="scientific">Syncephalis pseudoplumigaleata</name>
    <dbReference type="NCBI Taxonomy" id="1712513"/>
    <lineage>
        <taxon>Eukaryota</taxon>
        <taxon>Fungi</taxon>
        <taxon>Fungi incertae sedis</taxon>
        <taxon>Zoopagomycota</taxon>
        <taxon>Zoopagomycotina</taxon>
        <taxon>Zoopagomycetes</taxon>
        <taxon>Zoopagales</taxon>
        <taxon>Piptocephalidaceae</taxon>
        <taxon>Syncephalis</taxon>
    </lineage>
</organism>